<dbReference type="InterPro" id="IPR024760">
    <property type="entry name" value="HTH_dom_conjug_TS-like"/>
</dbReference>
<protein>
    <submittedName>
        <fullName evidence="2">Helix-turn-helix domain protein</fullName>
    </submittedName>
</protein>
<dbReference type="Pfam" id="PF12645">
    <property type="entry name" value="HTH_16"/>
    <property type="match status" value="1"/>
</dbReference>
<evidence type="ECO:0000313" key="2">
    <source>
        <dbReference type="EMBL" id="VUW94107.1"/>
    </source>
</evidence>
<accession>A0A564SG33</accession>
<evidence type="ECO:0000259" key="1">
    <source>
        <dbReference type="Pfam" id="PF12645"/>
    </source>
</evidence>
<dbReference type="AlphaFoldDB" id="A0A564SG33"/>
<sequence length="79" mass="9124">MEKDVSKCPPYRLISLAANGDEKAIQKIMDFYDNYISACCMRKLYDEYGNVRKAVDLELKGLVRNAMIQKINAFEVEIK</sequence>
<dbReference type="EMBL" id="CABHNI010000009">
    <property type="protein sequence ID" value="VUW94107.1"/>
    <property type="molecule type" value="Genomic_DNA"/>
</dbReference>
<organism evidence="2 3">
    <name type="scientific">Dorea formicigenerans</name>
    <dbReference type="NCBI Taxonomy" id="39486"/>
    <lineage>
        <taxon>Bacteria</taxon>
        <taxon>Bacillati</taxon>
        <taxon>Bacillota</taxon>
        <taxon>Clostridia</taxon>
        <taxon>Lachnospirales</taxon>
        <taxon>Lachnospiraceae</taxon>
        <taxon>Dorea</taxon>
    </lineage>
</organism>
<name>A0A564SG33_9FIRM</name>
<gene>
    <name evidence="2" type="ORF">DFSSTS7063_00370</name>
</gene>
<reference evidence="2 3" key="1">
    <citation type="submission" date="2019-07" db="EMBL/GenBank/DDBJ databases">
        <authorList>
            <person name="Hibberd C M."/>
            <person name="Gehrig L. J."/>
            <person name="Chang H.-W."/>
            <person name="Venkatesh S."/>
        </authorList>
    </citation>
    <scope>NUCLEOTIDE SEQUENCE [LARGE SCALE GENOMIC DNA]</scope>
    <source>
        <strain evidence="2">Dorea_formicigenerans_SSTS_Bg7063</strain>
    </source>
</reference>
<feature type="domain" description="Helix-turn-helix conjugative transposon-like" evidence="1">
    <location>
        <begin position="11"/>
        <end position="75"/>
    </location>
</feature>
<dbReference type="Proteomes" id="UP000358366">
    <property type="component" value="Unassembled WGS sequence"/>
</dbReference>
<dbReference type="RefSeq" id="WP_095926815.1">
    <property type="nucleotide sequence ID" value="NZ_CABHNI010000009.1"/>
</dbReference>
<proteinExistence type="predicted"/>
<evidence type="ECO:0000313" key="3">
    <source>
        <dbReference type="Proteomes" id="UP000358366"/>
    </source>
</evidence>